<gene>
    <name evidence="1" type="primary">ORF190833</name>
</gene>
<name>A0A0B7BLC0_9EUPU</name>
<protein>
    <submittedName>
        <fullName evidence="1">Uncharacterized protein</fullName>
    </submittedName>
</protein>
<proteinExistence type="predicted"/>
<sequence length="73" mass="8457">MEFFLPVAALQLIQPQLSGKTLESKGSRRDVDHITDRLPTFNEKYGPNTDRITLHILRYTNGYLTFTFYTAMC</sequence>
<dbReference type="AlphaFoldDB" id="A0A0B7BLC0"/>
<evidence type="ECO:0000313" key="1">
    <source>
        <dbReference type="EMBL" id="CEK92900.1"/>
    </source>
</evidence>
<accession>A0A0B7BLC0</accession>
<reference evidence="1" key="1">
    <citation type="submission" date="2014-12" db="EMBL/GenBank/DDBJ databases">
        <title>Insight into the proteome of Arion vulgaris.</title>
        <authorList>
            <person name="Aradska J."/>
            <person name="Bulat T."/>
            <person name="Smidak R."/>
            <person name="Sarate P."/>
            <person name="Gangsoo J."/>
            <person name="Sialana F."/>
            <person name="Bilban M."/>
            <person name="Lubec G."/>
        </authorList>
    </citation>
    <scope>NUCLEOTIDE SEQUENCE</scope>
    <source>
        <tissue evidence="1">Skin</tissue>
    </source>
</reference>
<dbReference type="EMBL" id="HACG01046035">
    <property type="protein sequence ID" value="CEK92900.1"/>
    <property type="molecule type" value="Transcribed_RNA"/>
</dbReference>
<organism evidence="1">
    <name type="scientific">Arion vulgaris</name>
    <dbReference type="NCBI Taxonomy" id="1028688"/>
    <lineage>
        <taxon>Eukaryota</taxon>
        <taxon>Metazoa</taxon>
        <taxon>Spiralia</taxon>
        <taxon>Lophotrochozoa</taxon>
        <taxon>Mollusca</taxon>
        <taxon>Gastropoda</taxon>
        <taxon>Heterobranchia</taxon>
        <taxon>Euthyneura</taxon>
        <taxon>Panpulmonata</taxon>
        <taxon>Eupulmonata</taxon>
        <taxon>Stylommatophora</taxon>
        <taxon>Helicina</taxon>
        <taxon>Arionoidea</taxon>
        <taxon>Arionidae</taxon>
        <taxon>Arion</taxon>
    </lineage>
</organism>